<dbReference type="SUPFAM" id="SSF46785">
    <property type="entry name" value="Winged helix' DNA-binding domain"/>
    <property type="match status" value="1"/>
</dbReference>
<organism evidence="6 7">
    <name type="scientific">Paracoccus broussonetiae</name>
    <dbReference type="NCBI Taxonomy" id="3075834"/>
    <lineage>
        <taxon>Bacteria</taxon>
        <taxon>Pseudomonadati</taxon>
        <taxon>Pseudomonadota</taxon>
        <taxon>Alphaproteobacteria</taxon>
        <taxon>Rhodobacterales</taxon>
        <taxon>Paracoccaceae</taxon>
        <taxon>Paracoccus</taxon>
    </lineage>
</organism>
<evidence type="ECO:0000256" key="4">
    <source>
        <dbReference type="ARBA" id="ARBA00023163"/>
    </source>
</evidence>
<evidence type="ECO:0000259" key="5">
    <source>
        <dbReference type="PROSITE" id="PS50931"/>
    </source>
</evidence>
<dbReference type="EMBL" id="JAVRQI010000008">
    <property type="protein sequence ID" value="MDT1062611.1"/>
    <property type="molecule type" value="Genomic_DNA"/>
</dbReference>
<proteinExistence type="inferred from homology"/>
<comment type="caution">
    <text evidence="6">The sequence shown here is derived from an EMBL/GenBank/DDBJ whole genome shotgun (WGS) entry which is preliminary data.</text>
</comment>
<evidence type="ECO:0000256" key="3">
    <source>
        <dbReference type="ARBA" id="ARBA00023125"/>
    </source>
</evidence>
<keyword evidence="2" id="KW-0805">Transcription regulation</keyword>
<dbReference type="SUPFAM" id="SSF53850">
    <property type="entry name" value="Periplasmic binding protein-like II"/>
    <property type="match status" value="1"/>
</dbReference>
<dbReference type="PANTHER" id="PTHR30118">
    <property type="entry name" value="HTH-TYPE TRANSCRIPTIONAL REGULATOR LEUO-RELATED"/>
    <property type="match status" value="1"/>
</dbReference>
<evidence type="ECO:0000313" key="6">
    <source>
        <dbReference type="EMBL" id="MDT1062611.1"/>
    </source>
</evidence>
<dbReference type="Pfam" id="PF03466">
    <property type="entry name" value="LysR_substrate"/>
    <property type="match status" value="1"/>
</dbReference>
<dbReference type="Gene3D" id="3.40.190.10">
    <property type="entry name" value="Periplasmic binding protein-like II"/>
    <property type="match status" value="2"/>
</dbReference>
<dbReference type="Proteomes" id="UP001251085">
    <property type="component" value="Unassembled WGS sequence"/>
</dbReference>
<keyword evidence="4" id="KW-0804">Transcription</keyword>
<dbReference type="CDD" id="cd08464">
    <property type="entry name" value="PBP2_DntR_like_2"/>
    <property type="match status" value="1"/>
</dbReference>
<dbReference type="InterPro" id="IPR036390">
    <property type="entry name" value="WH_DNA-bd_sf"/>
</dbReference>
<dbReference type="PROSITE" id="PS50931">
    <property type="entry name" value="HTH_LYSR"/>
    <property type="match status" value="1"/>
</dbReference>
<evidence type="ECO:0000256" key="2">
    <source>
        <dbReference type="ARBA" id="ARBA00023015"/>
    </source>
</evidence>
<keyword evidence="3" id="KW-0238">DNA-binding</keyword>
<evidence type="ECO:0000313" key="7">
    <source>
        <dbReference type="Proteomes" id="UP001251085"/>
    </source>
</evidence>
<protein>
    <submittedName>
        <fullName evidence="6">LysR family transcriptional regulator</fullName>
    </submittedName>
</protein>
<name>A0ABU3EEE6_9RHOB</name>
<sequence>MIRFIVDIDHVHLSGLDLNLLVTLDILLSEQSVTRAAARMGVTQSAMSHSLARLRLVFGDELLTRVPQGMRPTPRARELHGRLRDVLNAVQGLTARPQAFDPATADILFTLGTADSTEALMMPGLLARFQQTAPGVRFLLRNIDRQRVLEDLDSGRIDMAIGVFDDGRMHHKRRVLHRDRYMCVYNPRLLDLPDGITLQDYVRLPHLLTSLVETPVGVVDDALAKLGLTRRVVMTTPRFAAIPFVLQQAPVIATMHARVAAFFAESIGLCLCPPPVELEEVAISMIWHSSNDNVPAHRWLREQIVDLRKTAQAAAADPLRP</sequence>
<dbReference type="PANTHER" id="PTHR30118:SF15">
    <property type="entry name" value="TRANSCRIPTIONAL REGULATORY PROTEIN"/>
    <property type="match status" value="1"/>
</dbReference>
<gene>
    <name evidence="6" type="ORF">RM190_12100</name>
</gene>
<comment type="similarity">
    <text evidence="1">Belongs to the LysR transcriptional regulatory family.</text>
</comment>
<dbReference type="PRINTS" id="PR00039">
    <property type="entry name" value="HTHLYSR"/>
</dbReference>
<dbReference type="InterPro" id="IPR005119">
    <property type="entry name" value="LysR_subst-bd"/>
</dbReference>
<evidence type="ECO:0000256" key="1">
    <source>
        <dbReference type="ARBA" id="ARBA00009437"/>
    </source>
</evidence>
<dbReference type="InterPro" id="IPR000847">
    <property type="entry name" value="LysR_HTH_N"/>
</dbReference>
<dbReference type="Pfam" id="PF00126">
    <property type="entry name" value="HTH_1"/>
    <property type="match status" value="1"/>
</dbReference>
<feature type="domain" description="HTH lysR-type" evidence="5">
    <location>
        <begin position="16"/>
        <end position="73"/>
    </location>
</feature>
<dbReference type="InterPro" id="IPR036388">
    <property type="entry name" value="WH-like_DNA-bd_sf"/>
</dbReference>
<dbReference type="InterPro" id="IPR050389">
    <property type="entry name" value="LysR-type_TF"/>
</dbReference>
<reference evidence="7" key="1">
    <citation type="submission" date="2023-07" db="EMBL/GenBank/DDBJ databases">
        <title>Characterization of two Paracoccaceae strains isolated from Phycosphere and proposal of Xinfangfangia lacusdiani sp. nov.</title>
        <authorList>
            <person name="Deng Y."/>
            <person name="Zhang Y.Q."/>
        </authorList>
    </citation>
    <scope>NUCLEOTIDE SEQUENCE [LARGE SCALE GENOMIC DNA]</scope>
    <source>
        <strain evidence="7">CPCC 101403</strain>
    </source>
</reference>
<dbReference type="Gene3D" id="1.10.10.10">
    <property type="entry name" value="Winged helix-like DNA-binding domain superfamily/Winged helix DNA-binding domain"/>
    <property type="match status" value="1"/>
</dbReference>
<accession>A0ABU3EEE6</accession>
<keyword evidence="7" id="KW-1185">Reference proteome</keyword>